<dbReference type="Proteomes" id="UP000712600">
    <property type="component" value="Unassembled WGS sequence"/>
</dbReference>
<evidence type="ECO:0000256" key="1">
    <source>
        <dbReference type="SAM" id="MobiDB-lite"/>
    </source>
</evidence>
<feature type="region of interest" description="Disordered" evidence="1">
    <location>
        <begin position="1"/>
        <end position="23"/>
    </location>
</feature>
<sequence>MKKKKEIGSDFGSGSGSDIGLDSNDKLFRLYPTTESPPPLPRNSSWKLSLIVFKSSCKERGTPSMVPSGTNLVPTSYLLLGVKTIETPYNCGYTSDTKSKKRRVQIQSS</sequence>
<reference evidence="2" key="1">
    <citation type="submission" date="2019-12" db="EMBL/GenBank/DDBJ databases">
        <title>Genome sequencing and annotation of Brassica cretica.</title>
        <authorList>
            <person name="Studholme D.J."/>
            <person name="Sarris P."/>
        </authorList>
    </citation>
    <scope>NUCLEOTIDE SEQUENCE</scope>
    <source>
        <strain evidence="2">PFS-109/04</strain>
        <tissue evidence="2">Leaf</tissue>
    </source>
</reference>
<protein>
    <submittedName>
        <fullName evidence="2">Uncharacterized protein</fullName>
    </submittedName>
</protein>
<evidence type="ECO:0000313" key="2">
    <source>
        <dbReference type="EMBL" id="KAF3485364.1"/>
    </source>
</evidence>
<name>A0A8S9MY32_BRACR</name>
<dbReference type="AlphaFoldDB" id="A0A8S9MY32"/>
<comment type="caution">
    <text evidence="2">The sequence shown here is derived from an EMBL/GenBank/DDBJ whole genome shotgun (WGS) entry which is preliminary data.</text>
</comment>
<dbReference type="EMBL" id="QGKX02002183">
    <property type="protein sequence ID" value="KAF3485364.1"/>
    <property type="molecule type" value="Genomic_DNA"/>
</dbReference>
<gene>
    <name evidence="2" type="ORF">F2Q69_00056993</name>
</gene>
<organism evidence="2 3">
    <name type="scientific">Brassica cretica</name>
    <name type="common">Mustard</name>
    <dbReference type="NCBI Taxonomy" id="69181"/>
    <lineage>
        <taxon>Eukaryota</taxon>
        <taxon>Viridiplantae</taxon>
        <taxon>Streptophyta</taxon>
        <taxon>Embryophyta</taxon>
        <taxon>Tracheophyta</taxon>
        <taxon>Spermatophyta</taxon>
        <taxon>Magnoliopsida</taxon>
        <taxon>eudicotyledons</taxon>
        <taxon>Gunneridae</taxon>
        <taxon>Pentapetalae</taxon>
        <taxon>rosids</taxon>
        <taxon>malvids</taxon>
        <taxon>Brassicales</taxon>
        <taxon>Brassicaceae</taxon>
        <taxon>Brassiceae</taxon>
        <taxon>Brassica</taxon>
    </lineage>
</organism>
<accession>A0A8S9MY32</accession>
<proteinExistence type="predicted"/>
<evidence type="ECO:0000313" key="3">
    <source>
        <dbReference type="Proteomes" id="UP000712600"/>
    </source>
</evidence>